<keyword evidence="1" id="KW-1133">Transmembrane helix</keyword>
<keyword evidence="1" id="KW-0812">Transmembrane</keyword>
<name>A0A7I4YEC9_HAECO</name>
<dbReference type="AlphaFoldDB" id="A0A7I4YEC9"/>
<feature type="transmembrane region" description="Helical" evidence="1">
    <location>
        <begin position="51"/>
        <end position="76"/>
    </location>
</feature>
<evidence type="ECO:0000313" key="2">
    <source>
        <dbReference type="Proteomes" id="UP000025227"/>
    </source>
</evidence>
<feature type="transmembrane region" description="Helical" evidence="1">
    <location>
        <begin position="20"/>
        <end position="45"/>
    </location>
</feature>
<protein>
    <submittedName>
        <fullName evidence="3">Uncharacterized protein</fullName>
    </submittedName>
</protein>
<sequence>MIKKWLTPAVILRFKPYRKVFIAIAVVSTFFSFLIIFENIFFIIASDDQRAVLLLIPYLLSWLLVTLACIFGRIAFLLHSPKNKTAVICPQSPTAWLSDSRPVSPISVDPLSVSYHSQSQLFRSSLAVPQSPFCIVDHGTRYPDLPPSYDDVMRNSTTSFASVTAAPPL</sequence>
<dbReference type="WBParaSite" id="HCON_00081760-00001">
    <property type="protein sequence ID" value="HCON_00081760-00001"/>
    <property type="gene ID" value="HCON_00081760"/>
</dbReference>
<keyword evidence="1" id="KW-0472">Membrane</keyword>
<dbReference type="Proteomes" id="UP000025227">
    <property type="component" value="Unplaced"/>
</dbReference>
<accession>A0A7I4YEC9</accession>
<dbReference type="OMA" id="CFARFAY"/>
<keyword evidence="2" id="KW-1185">Reference proteome</keyword>
<dbReference type="OrthoDB" id="5782117at2759"/>
<evidence type="ECO:0000313" key="3">
    <source>
        <dbReference type="WBParaSite" id="HCON_00081760-00001"/>
    </source>
</evidence>
<proteinExistence type="predicted"/>
<evidence type="ECO:0000256" key="1">
    <source>
        <dbReference type="SAM" id="Phobius"/>
    </source>
</evidence>
<reference evidence="3" key="1">
    <citation type="submission" date="2020-12" db="UniProtKB">
        <authorList>
            <consortium name="WormBaseParasite"/>
        </authorList>
    </citation>
    <scope>IDENTIFICATION</scope>
    <source>
        <strain evidence="3">MHco3</strain>
    </source>
</reference>
<organism evidence="2 3">
    <name type="scientific">Haemonchus contortus</name>
    <name type="common">Barber pole worm</name>
    <dbReference type="NCBI Taxonomy" id="6289"/>
    <lineage>
        <taxon>Eukaryota</taxon>
        <taxon>Metazoa</taxon>
        <taxon>Ecdysozoa</taxon>
        <taxon>Nematoda</taxon>
        <taxon>Chromadorea</taxon>
        <taxon>Rhabditida</taxon>
        <taxon>Rhabditina</taxon>
        <taxon>Rhabditomorpha</taxon>
        <taxon>Strongyloidea</taxon>
        <taxon>Trichostrongylidae</taxon>
        <taxon>Haemonchus</taxon>
    </lineage>
</organism>